<organism evidence="1 2">
    <name type="scientific">Carex littledalei</name>
    <dbReference type="NCBI Taxonomy" id="544730"/>
    <lineage>
        <taxon>Eukaryota</taxon>
        <taxon>Viridiplantae</taxon>
        <taxon>Streptophyta</taxon>
        <taxon>Embryophyta</taxon>
        <taxon>Tracheophyta</taxon>
        <taxon>Spermatophyta</taxon>
        <taxon>Magnoliopsida</taxon>
        <taxon>Liliopsida</taxon>
        <taxon>Poales</taxon>
        <taxon>Cyperaceae</taxon>
        <taxon>Cyperoideae</taxon>
        <taxon>Cariceae</taxon>
        <taxon>Carex</taxon>
        <taxon>Carex subgen. Euthyceras</taxon>
    </lineage>
</organism>
<evidence type="ECO:0000313" key="2">
    <source>
        <dbReference type="Proteomes" id="UP000623129"/>
    </source>
</evidence>
<dbReference type="EMBL" id="SWLB01000014">
    <property type="protein sequence ID" value="KAF3329325.1"/>
    <property type="molecule type" value="Genomic_DNA"/>
</dbReference>
<keyword evidence="2" id="KW-1185">Reference proteome</keyword>
<dbReference type="AlphaFoldDB" id="A0A833VJW4"/>
<evidence type="ECO:0000313" key="1">
    <source>
        <dbReference type="EMBL" id="KAF3329325.1"/>
    </source>
</evidence>
<dbReference type="Proteomes" id="UP000623129">
    <property type="component" value="Unassembled WGS sequence"/>
</dbReference>
<sequence>MSPSLTAKHSSKPSPKLSSSPLLFATRRLRLPTPTVDGCDGGGDPPVLLIRHRLALHRPTLLRLRRSCLSDKLGNVFVAGHLGPVGSAVQRRLASLGFTDIVVNSRVELDLTHQAAVEVFFSSEQPCYYVIVADAMGQSRPY</sequence>
<proteinExistence type="predicted"/>
<dbReference type="InterPro" id="IPR036291">
    <property type="entry name" value="NAD(P)-bd_dom_sf"/>
</dbReference>
<dbReference type="OrthoDB" id="1704601at2759"/>
<protein>
    <submittedName>
        <fullName evidence="1">Putative GDP-L-fucose synthase 1</fullName>
    </submittedName>
</protein>
<reference evidence="1" key="1">
    <citation type="submission" date="2020-01" db="EMBL/GenBank/DDBJ databases">
        <title>Genome sequence of Kobresia littledalei, the first chromosome-level genome in the family Cyperaceae.</title>
        <authorList>
            <person name="Qu G."/>
        </authorList>
    </citation>
    <scope>NUCLEOTIDE SEQUENCE</scope>
    <source>
        <strain evidence="1">C.B.Clarke</strain>
        <tissue evidence="1">Leaf</tissue>
    </source>
</reference>
<accession>A0A833VJW4</accession>
<comment type="caution">
    <text evidence="1">The sequence shown here is derived from an EMBL/GenBank/DDBJ whole genome shotgun (WGS) entry which is preliminary data.</text>
</comment>
<gene>
    <name evidence="1" type="ORF">FCM35_KLT04656</name>
</gene>
<name>A0A833VJW4_9POAL</name>
<dbReference type="Gene3D" id="3.40.50.720">
    <property type="entry name" value="NAD(P)-binding Rossmann-like Domain"/>
    <property type="match status" value="1"/>
</dbReference>
<dbReference type="SUPFAM" id="SSF51735">
    <property type="entry name" value="NAD(P)-binding Rossmann-fold domains"/>
    <property type="match status" value="1"/>
</dbReference>